<reference evidence="1 2" key="1">
    <citation type="submission" date="2015-08" db="EMBL/GenBank/DDBJ databases">
        <title>Genome sequencing of Penicillium nordicum.</title>
        <authorList>
            <person name="Nguyen H.D."/>
            <person name="Seifert K.A."/>
        </authorList>
    </citation>
    <scope>NUCLEOTIDE SEQUENCE [LARGE SCALE GENOMIC DNA]</scope>
    <source>
        <strain evidence="1 2">DAOMC 185683</strain>
    </source>
</reference>
<dbReference type="AlphaFoldDB" id="A0A0M8NY49"/>
<protein>
    <submittedName>
        <fullName evidence="1">Uncharacterized protein</fullName>
    </submittedName>
</protein>
<dbReference type="EMBL" id="LHQQ01000125">
    <property type="protein sequence ID" value="KOS41666.1"/>
    <property type="molecule type" value="Genomic_DNA"/>
</dbReference>
<gene>
    <name evidence="1" type="ORF">ACN38_g7464</name>
</gene>
<dbReference type="OrthoDB" id="10526193at2759"/>
<dbReference type="Proteomes" id="UP000037696">
    <property type="component" value="Unassembled WGS sequence"/>
</dbReference>
<proteinExistence type="predicted"/>
<comment type="caution">
    <text evidence="1">The sequence shown here is derived from an EMBL/GenBank/DDBJ whole genome shotgun (WGS) entry which is preliminary data.</text>
</comment>
<accession>A0A0M8NY49</accession>
<sequence length="80" mass="9174">MNLGNSKLSTMDAMRCSRSFNYETPLLHMRNTPPTGGQESFIFVSPGEQKRQGLSTITEREFQEVAEEIKYIGIYNRNNI</sequence>
<organism evidence="1 2">
    <name type="scientific">Penicillium nordicum</name>
    <dbReference type="NCBI Taxonomy" id="229535"/>
    <lineage>
        <taxon>Eukaryota</taxon>
        <taxon>Fungi</taxon>
        <taxon>Dikarya</taxon>
        <taxon>Ascomycota</taxon>
        <taxon>Pezizomycotina</taxon>
        <taxon>Eurotiomycetes</taxon>
        <taxon>Eurotiomycetidae</taxon>
        <taxon>Eurotiales</taxon>
        <taxon>Aspergillaceae</taxon>
        <taxon>Penicillium</taxon>
    </lineage>
</organism>
<keyword evidence="2" id="KW-1185">Reference proteome</keyword>
<name>A0A0M8NY49_9EURO</name>
<evidence type="ECO:0000313" key="2">
    <source>
        <dbReference type="Proteomes" id="UP000037696"/>
    </source>
</evidence>
<evidence type="ECO:0000313" key="1">
    <source>
        <dbReference type="EMBL" id="KOS41666.1"/>
    </source>
</evidence>